<gene>
    <name evidence="1" type="ORF">DW674_06725</name>
</gene>
<dbReference type="RefSeq" id="WP_118176085.1">
    <property type="nucleotide sequence ID" value="NZ_JAQEAO010000001.1"/>
</dbReference>
<dbReference type="AlphaFoldDB" id="A0A414NWC7"/>
<organism evidence="1 2">
    <name type="scientific">Mitsuokella multacida</name>
    <dbReference type="NCBI Taxonomy" id="52226"/>
    <lineage>
        <taxon>Bacteria</taxon>
        <taxon>Bacillati</taxon>
        <taxon>Bacillota</taxon>
        <taxon>Negativicutes</taxon>
        <taxon>Selenomonadales</taxon>
        <taxon>Selenomonadaceae</taxon>
        <taxon>Mitsuokella</taxon>
    </lineage>
</organism>
<proteinExistence type="predicted"/>
<protein>
    <submittedName>
        <fullName evidence="1">Uncharacterized protein</fullName>
    </submittedName>
</protein>
<accession>A0A414NWC7</accession>
<name>A0A414NWC7_9FIRM</name>
<dbReference type="EMBL" id="QRHE01000006">
    <property type="protein sequence ID" value="RHF51455.1"/>
    <property type="molecule type" value="Genomic_DNA"/>
</dbReference>
<reference evidence="1 2" key="1">
    <citation type="submission" date="2018-08" db="EMBL/GenBank/DDBJ databases">
        <title>A genome reference for cultivated species of the human gut microbiota.</title>
        <authorList>
            <person name="Zou Y."/>
            <person name="Xue W."/>
            <person name="Luo G."/>
        </authorList>
    </citation>
    <scope>NUCLEOTIDE SEQUENCE [LARGE SCALE GENOMIC DNA]</scope>
    <source>
        <strain evidence="1 2">AM25-21AC</strain>
    </source>
</reference>
<comment type="caution">
    <text evidence="1">The sequence shown here is derived from an EMBL/GenBank/DDBJ whole genome shotgun (WGS) entry which is preliminary data.</text>
</comment>
<evidence type="ECO:0000313" key="1">
    <source>
        <dbReference type="EMBL" id="RHF51455.1"/>
    </source>
</evidence>
<evidence type="ECO:0000313" key="2">
    <source>
        <dbReference type="Proteomes" id="UP000283442"/>
    </source>
</evidence>
<sequence length="71" mass="8187">MDKKRAEEAVKAAQLCELMACAIRRDVEMMRSFGMIGDSSWSENNRIVSETSTARKIVDLRRELLKLRDLL</sequence>
<dbReference type="Proteomes" id="UP000283442">
    <property type="component" value="Unassembled WGS sequence"/>
</dbReference>